<dbReference type="Proteomes" id="UP000268014">
    <property type="component" value="Unassembled WGS sequence"/>
</dbReference>
<evidence type="ECO:0000313" key="7">
    <source>
        <dbReference type="WBParaSite" id="HPLM_0001368401-mRNA-1"/>
    </source>
</evidence>
<dbReference type="GO" id="GO:0005783">
    <property type="term" value="C:endoplasmic reticulum"/>
    <property type="evidence" value="ECO:0007669"/>
    <property type="project" value="TreeGrafter"/>
</dbReference>
<accession>A0A0N4WQI0</accession>
<evidence type="ECO:0000259" key="4">
    <source>
        <dbReference type="Pfam" id="PF00501"/>
    </source>
</evidence>
<organism evidence="7">
    <name type="scientific">Haemonchus placei</name>
    <name type="common">Barber's pole worm</name>
    <dbReference type="NCBI Taxonomy" id="6290"/>
    <lineage>
        <taxon>Eukaryota</taxon>
        <taxon>Metazoa</taxon>
        <taxon>Ecdysozoa</taxon>
        <taxon>Nematoda</taxon>
        <taxon>Chromadorea</taxon>
        <taxon>Rhabditida</taxon>
        <taxon>Rhabditina</taxon>
        <taxon>Rhabditomorpha</taxon>
        <taxon>Strongyloidea</taxon>
        <taxon>Trichostrongylidae</taxon>
        <taxon>Haemonchus</taxon>
    </lineage>
</organism>
<dbReference type="PANTHER" id="PTHR43272">
    <property type="entry name" value="LONG-CHAIN-FATTY-ACID--COA LIGASE"/>
    <property type="match status" value="1"/>
</dbReference>
<protein>
    <recommendedName>
        <fullName evidence="3">long-chain-fatty-acid--CoA ligase</fullName>
        <ecNumber evidence="3">6.2.1.3</ecNumber>
    </recommendedName>
</protein>
<evidence type="ECO:0000256" key="2">
    <source>
        <dbReference type="ARBA" id="ARBA00022832"/>
    </source>
</evidence>
<gene>
    <name evidence="5" type="ORF">HPLM_LOCUS13676</name>
</gene>
<evidence type="ECO:0000313" key="5">
    <source>
        <dbReference type="EMBL" id="VDO50201.1"/>
    </source>
</evidence>
<keyword evidence="1" id="KW-0436">Ligase</keyword>
<dbReference type="EMBL" id="UZAF01018300">
    <property type="protein sequence ID" value="VDO50201.1"/>
    <property type="molecule type" value="Genomic_DNA"/>
</dbReference>
<dbReference type="Gene3D" id="3.40.50.12780">
    <property type="entry name" value="N-terminal domain of ligase-like"/>
    <property type="match status" value="1"/>
</dbReference>
<dbReference type="STRING" id="6290.A0A0N4WQI0"/>
<dbReference type="AlphaFoldDB" id="A0A0N4WQI0"/>
<dbReference type="SUPFAM" id="SSF56801">
    <property type="entry name" value="Acetyl-CoA synthetase-like"/>
    <property type="match status" value="1"/>
</dbReference>
<dbReference type="OrthoDB" id="5840654at2759"/>
<keyword evidence="6" id="KW-1185">Reference proteome</keyword>
<name>A0A0N4WQI0_HAEPC</name>
<dbReference type="InterPro" id="IPR042099">
    <property type="entry name" value="ANL_N_sf"/>
</dbReference>
<evidence type="ECO:0000313" key="6">
    <source>
        <dbReference type="Proteomes" id="UP000268014"/>
    </source>
</evidence>
<keyword evidence="2" id="KW-0443">Lipid metabolism</keyword>
<dbReference type="WBParaSite" id="HPLM_0001368401-mRNA-1">
    <property type="protein sequence ID" value="HPLM_0001368401-mRNA-1"/>
    <property type="gene ID" value="HPLM_0001368401"/>
</dbReference>
<reference evidence="7" key="1">
    <citation type="submission" date="2017-02" db="UniProtKB">
        <authorList>
            <consortium name="WormBaseParasite"/>
        </authorList>
    </citation>
    <scope>IDENTIFICATION</scope>
</reference>
<dbReference type="OMA" id="MEILWLV"/>
<dbReference type="Pfam" id="PF00501">
    <property type="entry name" value="AMP-binding"/>
    <property type="match status" value="1"/>
</dbReference>
<dbReference type="EC" id="6.2.1.3" evidence="3"/>
<dbReference type="PANTHER" id="PTHR43272:SF89">
    <property type="entry name" value="LONG-CHAIN-FATTY-ACID--COA LIGASE"/>
    <property type="match status" value="1"/>
</dbReference>
<evidence type="ECO:0000256" key="1">
    <source>
        <dbReference type="ARBA" id="ARBA00022598"/>
    </source>
</evidence>
<dbReference type="GO" id="GO:0016020">
    <property type="term" value="C:membrane"/>
    <property type="evidence" value="ECO:0007669"/>
    <property type="project" value="TreeGrafter"/>
</dbReference>
<dbReference type="GO" id="GO:0004467">
    <property type="term" value="F:long-chain fatty acid-CoA ligase activity"/>
    <property type="evidence" value="ECO:0007669"/>
    <property type="project" value="UniProtKB-EC"/>
</dbReference>
<evidence type="ECO:0000256" key="3">
    <source>
        <dbReference type="ARBA" id="ARBA00026121"/>
    </source>
</evidence>
<feature type="domain" description="AMP-dependent synthetase/ligase" evidence="4">
    <location>
        <begin position="49"/>
        <end position="117"/>
    </location>
</feature>
<keyword evidence="2" id="KW-0276">Fatty acid metabolism</keyword>
<proteinExistence type="predicted"/>
<sequence length="122" mass="13392">MDESLDSQQFSLKPITGPPDETVATVYDVVKRAASITSNGPFLGELCGTEVVWKTYETVLHDAQILGSALLQLGLKPGENTRVGIAGIHSVRYMTTLHALVSYSMVLVPLYHNSKLEVLWYV</sequence>
<reference evidence="5 6" key="2">
    <citation type="submission" date="2018-11" db="EMBL/GenBank/DDBJ databases">
        <authorList>
            <consortium name="Pathogen Informatics"/>
        </authorList>
    </citation>
    <scope>NUCLEOTIDE SEQUENCE [LARGE SCALE GENOMIC DNA]</scope>
    <source>
        <strain evidence="5 6">MHpl1</strain>
    </source>
</reference>
<dbReference type="InterPro" id="IPR000873">
    <property type="entry name" value="AMP-dep_synth/lig_dom"/>
</dbReference>